<evidence type="ECO:0000313" key="1">
    <source>
        <dbReference type="EMBL" id="WEG08610.1"/>
    </source>
</evidence>
<reference evidence="1 2" key="1">
    <citation type="submission" date="2023-03" db="EMBL/GenBank/DDBJ databases">
        <title>Genome sequence of Microbacterium sp. KACC 23027.</title>
        <authorList>
            <person name="Kim S."/>
            <person name="Heo J."/>
            <person name="Kwon S.-W."/>
        </authorList>
    </citation>
    <scope>NUCLEOTIDE SEQUENCE [LARGE SCALE GENOMIC DNA]</scope>
    <source>
        <strain evidence="1 2">KACC 23027</strain>
    </source>
</reference>
<accession>A0ABY8C060</accession>
<dbReference type="Proteomes" id="UP001214553">
    <property type="component" value="Chromosome"/>
</dbReference>
<sequence length="180" mass="20059">MITSTRPFAMTEDEAEAIGTWAFAAMIVRSATDKAITPLTREAMERFRARGIQHMDVEVAVFTLANTRALFDRAAVGSTYIYDTLSPDQNAVALFFLHTIVVVVGTGEWSNRVRRTRHVNKPAVAVGWPWQRDESGWPTHSTMLDAALMPSLGITDVERSMFVPPSVPRGRISRALIRDL</sequence>
<keyword evidence="2" id="KW-1185">Reference proteome</keyword>
<proteinExistence type="predicted"/>
<protein>
    <submittedName>
        <fullName evidence="1">Uncharacterized protein</fullName>
    </submittedName>
</protein>
<evidence type="ECO:0000313" key="2">
    <source>
        <dbReference type="Proteomes" id="UP001214553"/>
    </source>
</evidence>
<name>A0ABY8C060_9MICO</name>
<dbReference type="EMBL" id="CP119108">
    <property type="protein sequence ID" value="WEG08610.1"/>
    <property type="molecule type" value="Genomic_DNA"/>
</dbReference>
<organism evidence="1 2">
    <name type="scientific">Microbacterium horticulturae</name>
    <dbReference type="NCBI Taxonomy" id="3028316"/>
    <lineage>
        <taxon>Bacteria</taxon>
        <taxon>Bacillati</taxon>
        <taxon>Actinomycetota</taxon>
        <taxon>Actinomycetes</taxon>
        <taxon>Micrococcales</taxon>
        <taxon>Microbacteriaceae</taxon>
        <taxon>Microbacterium</taxon>
    </lineage>
</organism>
<dbReference type="RefSeq" id="WP_275277938.1">
    <property type="nucleotide sequence ID" value="NZ_CP119108.1"/>
</dbReference>
<gene>
    <name evidence="1" type="ORF">PU630_15400</name>
</gene>